<keyword evidence="1" id="KW-0175">Coiled coil</keyword>
<protein>
    <submittedName>
        <fullName evidence="2">Uncharacterized protein</fullName>
    </submittedName>
</protein>
<name>A0A1F6X0W2_9BACT</name>
<gene>
    <name evidence="2" type="ORF">A2995_00665</name>
</gene>
<evidence type="ECO:0000313" key="3">
    <source>
        <dbReference type="Proteomes" id="UP000185809"/>
    </source>
</evidence>
<dbReference type="AlphaFoldDB" id="A0A1F6X0W2"/>
<dbReference type="Proteomes" id="UP000185809">
    <property type="component" value="Unassembled WGS sequence"/>
</dbReference>
<accession>A0A1F6X0W2</accession>
<reference evidence="2 3" key="1">
    <citation type="journal article" date="2016" name="Nat. Commun.">
        <title>Thousands of microbial genomes shed light on interconnected biogeochemical processes in an aquifer system.</title>
        <authorList>
            <person name="Anantharaman K."/>
            <person name="Brown C.T."/>
            <person name="Hug L.A."/>
            <person name="Sharon I."/>
            <person name="Castelle C.J."/>
            <person name="Probst A.J."/>
            <person name="Thomas B.C."/>
            <person name="Singh A."/>
            <person name="Wilkins M.J."/>
            <person name="Karaoz U."/>
            <person name="Brodie E.L."/>
            <person name="Williams K.H."/>
            <person name="Hubbard S.S."/>
            <person name="Banfield J.F."/>
        </authorList>
    </citation>
    <scope>NUCLEOTIDE SEQUENCE [LARGE SCALE GENOMIC DNA]</scope>
</reference>
<dbReference type="EMBL" id="MFUP01000008">
    <property type="protein sequence ID" value="OGI87776.1"/>
    <property type="molecule type" value="Genomic_DNA"/>
</dbReference>
<evidence type="ECO:0000313" key="2">
    <source>
        <dbReference type="EMBL" id="OGI87776.1"/>
    </source>
</evidence>
<feature type="coiled-coil region" evidence="1">
    <location>
        <begin position="14"/>
        <end position="41"/>
    </location>
</feature>
<comment type="caution">
    <text evidence="2">The sequence shown here is derived from an EMBL/GenBank/DDBJ whole genome shotgun (WGS) entry which is preliminary data.</text>
</comment>
<organism evidence="2 3">
    <name type="scientific">Candidatus Nomurabacteria bacterium RIFCSPLOWO2_01_FULL_33_24</name>
    <dbReference type="NCBI Taxonomy" id="1801765"/>
    <lineage>
        <taxon>Bacteria</taxon>
        <taxon>Candidatus Nomuraibacteriota</taxon>
    </lineage>
</organism>
<proteinExistence type="predicted"/>
<sequence length="118" mass="13512">MTNNFERTPSLNGKNEKEATVEKLKKELEGLSRQYKNFKRGMVFNLKEAIPLYPLLESFSDEDLNQDWRGKITSGVIGLAGANIIPGLFESCQTGVDMIKTYKEILDKKRELKQKENI</sequence>
<evidence type="ECO:0000256" key="1">
    <source>
        <dbReference type="SAM" id="Coils"/>
    </source>
</evidence>